<protein>
    <submittedName>
        <fullName evidence="2">Uncharacterized protein</fullName>
    </submittedName>
</protein>
<dbReference type="PANTHER" id="PTHR42085:SF2">
    <property type="entry name" value="F-BOX DOMAIN-CONTAINING PROTEIN"/>
    <property type="match status" value="1"/>
</dbReference>
<feature type="region of interest" description="Disordered" evidence="1">
    <location>
        <begin position="1"/>
        <end position="20"/>
    </location>
</feature>
<name>A0A8H6F8X2_9LECA</name>
<sequence>MGYSKASDTERVPNDGSESQRNSAFRFLDLPQELRDKVYKGLLCPHVDGTRHRCHEKIRDYGLEPAVLRTCKQGCHEAWRVLYTENGTVLIRMDAQVYHIFRTARSQARPAFPEVYPIARVECGNVGGVPVLTVEISVLRKYQAKGNFVPGDQVVFVGLLSALPKIAGILKLVVHMERPIGRRPETRLQMLSDCLECLSEGRGPGRAIILTEPQHSATAAKVAKLMKIDMVTFEDVSRITCLQNALDFFDLPQYRLRASRLIGATDKRRHELEVKMIDIQWNYVTCCLKAGRTGDVHHQVRQMFRYCSPQNRTSAQQEGYWGRVADAHYAIGKAYVIDGALNFAAVDHVEERVNSSSKPEDVIVKLNIKWVLKEVRHRVPDLYRLTEDQEKDLVRGFLATYGEIQGLLCDKGRYTLDPGL</sequence>
<evidence type="ECO:0000256" key="1">
    <source>
        <dbReference type="SAM" id="MobiDB-lite"/>
    </source>
</evidence>
<dbReference type="GeneID" id="59332530"/>
<organism evidence="2 3">
    <name type="scientific">Letharia lupina</name>
    <dbReference type="NCBI Taxonomy" id="560253"/>
    <lineage>
        <taxon>Eukaryota</taxon>
        <taxon>Fungi</taxon>
        <taxon>Dikarya</taxon>
        <taxon>Ascomycota</taxon>
        <taxon>Pezizomycotina</taxon>
        <taxon>Lecanoromycetes</taxon>
        <taxon>OSLEUM clade</taxon>
        <taxon>Lecanoromycetidae</taxon>
        <taxon>Lecanorales</taxon>
        <taxon>Lecanorineae</taxon>
        <taxon>Parmeliaceae</taxon>
        <taxon>Letharia</taxon>
    </lineage>
</organism>
<dbReference type="InterPro" id="IPR038883">
    <property type="entry name" value="AN11006-like"/>
</dbReference>
<comment type="caution">
    <text evidence="2">The sequence shown here is derived from an EMBL/GenBank/DDBJ whole genome shotgun (WGS) entry which is preliminary data.</text>
</comment>
<dbReference type="EMBL" id="JACCJB010000019">
    <property type="protein sequence ID" value="KAF6219652.1"/>
    <property type="molecule type" value="Genomic_DNA"/>
</dbReference>
<evidence type="ECO:0000313" key="3">
    <source>
        <dbReference type="Proteomes" id="UP000593566"/>
    </source>
</evidence>
<dbReference type="Proteomes" id="UP000593566">
    <property type="component" value="Unassembled WGS sequence"/>
</dbReference>
<evidence type="ECO:0000313" key="2">
    <source>
        <dbReference type="EMBL" id="KAF6219652.1"/>
    </source>
</evidence>
<gene>
    <name evidence="2" type="ORF">HO133_004121</name>
</gene>
<reference evidence="2 3" key="1">
    <citation type="journal article" date="2020" name="Genomics">
        <title>Complete, high-quality genomes from long-read metagenomic sequencing of two wolf lichen thalli reveals enigmatic genome architecture.</title>
        <authorList>
            <person name="McKenzie S.K."/>
            <person name="Walston R.F."/>
            <person name="Allen J.L."/>
        </authorList>
    </citation>
    <scope>NUCLEOTIDE SEQUENCE [LARGE SCALE GENOMIC DNA]</scope>
    <source>
        <strain evidence="2">WasteWater1</strain>
    </source>
</reference>
<accession>A0A8H6F8X2</accession>
<keyword evidence="3" id="KW-1185">Reference proteome</keyword>
<dbReference type="PANTHER" id="PTHR42085">
    <property type="entry name" value="F-BOX DOMAIN-CONTAINING PROTEIN"/>
    <property type="match status" value="1"/>
</dbReference>
<proteinExistence type="predicted"/>
<dbReference type="AlphaFoldDB" id="A0A8H6F8X2"/>
<dbReference type="RefSeq" id="XP_037149087.1">
    <property type="nucleotide sequence ID" value="XM_037295040.1"/>
</dbReference>